<feature type="compositionally biased region" description="Polar residues" evidence="8">
    <location>
        <begin position="274"/>
        <end position="308"/>
    </location>
</feature>
<feature type="region of interest" description="Disordered" evidence="8">
    <location>
        <begin position="625"/>
        <end position="694"/>
    </location>
</feature>
<feature type="region of interest" description="Disordered" evidence="8">
    <location>
        <begin position="362"/>
        <end position="387"/>
    </location>
</feature>
<dbReference type="HOGENOM" id="CLU_027600_0_0_1"/>
<dbReference type="Bgee" id="FBgn0183646">
    <property type="expression patterns" value="Expressed in embryo and 3 other cell types or tissues"/>
</dbReference>
<evidence type="ECO:0000256" key="4">
    <source>
        <dbReference type="ARBA" id="ARBA00022692"/>
    </source>
</evidence>
<dbReference type="OrthoDB" id="10050321at2759"/>
<reference evidence="9 10" key="1">
    <citation type="journal article" date="2007" name="Nature">
        <title>Evolution of genes and genomes on the Drosophila phylogeny.</title>
        <authorList>
            <consortium name="Drosophila 12 Genomes Consortium"/>
            <person name="Clark A.G."/>
            <person name="Eisen M.B."/>
            <person name="Smith D.R."/>
            <person name="Bergman C.M."/>
            <person name="Oliver B."/>
            <person name="Markow T.A."/>
            <person name="Kaufman T.C."/>
            <person name="Kellis M."/>
            <person name="Gelbart W."/>
            <person name="Iyer V.N."/>
            <person name="Pollard D.A."/>
            <person name="Sackton T.B."/>
            <person name="Larracuente A.M."/>
            <person name="Singh N.D."/>
            <person name="Abad J.P."/>
            <person name="Abt D.N."/>
            <person name="Adryan B."/>
            <person name="Aguade M."/>
            <person name="Akashi H."/>
            <person name="Anderson W.W."/>
            <person name="Aquadro C.F."/>
            <person name="Ardell D.H."/>
            <person name="Arguello R."/>
            <person name="Artieri C.G."/>
            <person name="Barbash D.A."/>
            <person name="Barker D."/>
            <person name="Barsanti P."/>
            <person name="Batterham P."/>
            <person name="Batzoglou S."/>
            <person name="Begun D."/>
            <person name="Bhutkar A."/>
            <person name="Blanco E."/>
            <person name="Bosak S.A."/>
            <person name="Bradley R.K."/>
            <person name="Brand A.D."/>
            <person name="Brent M.R."/>
            <person name="Brooks A.N."/>
            <person name="Brown R.H."/>
            <person name="Butlin R.K."/>
            <person name="Caggese C."/>
            <person name="Calvi B.R."/>
            <person name="Bernardo de Carvalho A."/>
            <person name="Caspi A."/>
            <person name="Castrezana S."/>
            <person name="Celniker S.E."/>
            <person name="Chang J.L."/>
            <person name="Chapple C."/>
            <person name="Chatterji S."/>
            <person name="Chinwalla A."/>
            <person name="Civetta A."/>
            <person name="Clifton S.W."/>
            <person name="Comeron J.M."/>
            <person name="Costello J.C."/>
            <person name="Coyne J.A."/>
            <person name="Daub J."/>
            <person name="David R.G."/>
            <person name="Delcher A.L."/>
            <person name="Delehaunty K."/>
            <person name="Do C.B."/>
            <person name="Ebling H."/>
            <person name="Edwards K."/>
            <person name="Eickbush T."/>
            <person name="Evans J.D."/>
            <person name="Filipski A."/>
            <person name="Findeiss S."/>
            <person name="Freyhult E."/>
            <person name="Fulton L."/>
            <person name="Fulton R."/>
            <person name="Garcia A.C."/>
            <person name="Gardiner A."/>
            <person name="Garfield D.A."/>
            <person name="Garvin B.E."/>
            <person name="Gibson G."/>
            <person name="Gilbert D."/>
            <person name="Gnerre S."/>
            <person name="Godfrey J."/>
            <person name="Good R."/>
            <person name="Gotea V."/>
            <person name="Gravely B."/>
            <person name="Greenberg A.J."/>
            <person name="Griffiths-Jones S."/>
            <person name="Gross S."/>
            <person name="Guigo R."/>
            <person name="Gustafson E.A."/>
            <person name="Haerty W."/>
            <person name="Hahn M.W."/>
            <person name="Halligan D.L."/>
            <person name="Halpern A.L."/>
            <person name="Halter G.M."/>
            <person name="Han M.V."/>
            <person name="Heger A."/>
            <person name="Hillier L."/>
            <person name="Hinrichs A.S."/>
            <person name="Holmes I."/>
            <person name="Hoskins R.A."/>
            <person name="Hubisz M.J."/>
            <person name="Hultmark D."/>
            <person name="Huntley M.A."/>
            <person name="Jaffe D.B."/>
            <person name="Jagadeeshan S."/>
            <person name="Jeck W.R."/>
            <person name="Johnson J."/>
            <person name="Jones C.D."/>
            <person name="Jordan W.C."/>
            <person name="Karpen G.H."/>
            <person name="Kataoka E."/>
            <person name="Keightley P.D."/>
            <person name="Kheradpour P."/>
            <person name="Kirkness E.F."/>
            <person name="Koerich L.B."/>
            <person name="Kristiansen K."/>
            <person name="Kudrna D."/>
            <person name="Kulathinal R.J."/>
            <person name="Kumar S."/>
            <person name="Kwok R."/>
            <person name="Lander E."/>
            <person name="Langley C.H."/>
            <person name="Lapoint R."/>
            <person name="Lazzaro B.P."/>
            <person name="Lee S.J."/>
            <person name="Levesque L."/>
            <person name="Li R."/>
            <person name="Lin C.F."/>
            <person name="Lin M.F."/>
            <person name="Lindblad-Toh K."/>
            <person name="Llopart A."/>
            <person name="Long M."/>
            <person name="Low L."/>
            <person name="Lozovsky E."/>
            <person name="Lu J."/>
            <person name="Luo M."/>
            <person name="Machado C.A."/>
            <person name="Makalowski W."/>
            <person name="Marzo M."/>
            <person name="Matsuda M."/>
            <person name="Matzkin L."/>
            <person name="McAllister B."/>
            <person name="McBride C.S."/>
            <person name="McKernan B."/>
            <person name="McKernan K."/>
            <person name="Mendez-Lago M."/>
            <person name="Minx P."/>
            <person name="Mollenhauer M.U."/>
            <person name="Montooth K."/>
            <person name="Mount S.M."/>
            <person name="Mu X."/>
            <person name="Myers E."/>
            <person name="Negre B."/>
            <person name="Newfeld S."/>
            <person name="Nielsen R."/>
            <person name="Noor M.A."/>
            <person name="O'Grady P."/>
            <person name="Pachter L."/>
            <person name="Papaceit M."/>
            <person name="Parisi M.J."/>
            <person name="Parisi M."/>
            <person name="Parts L."/>
            <person name="Pedersen J.S."/>
            <person name="Pesole G."/>
            <person name="Phillippy A.M."/>
            <person name="Ponting C.P."/>
            <person name="Pop M."/>
            <person name="Porcelli D."/>
            <person name="Powell J.R."/>
            <person name="Prohaska S."/>
            <person name="Pruitt K."/>
            <person name="Puig M."/>
            <person name="Quesneville H."/>
            <person name="Ram K.R."/>
            <person name="Rand D."/>
            <person name="Rasmussen M.D."/>
            <person name="Reed L.K."/>
            <person name="Reenan R."/>
            <person name="Reily A."/>
            <person name="Remington K.A."/>
            <person name="Rieger T.T."/>
            <person name="Ritchie M.G."/>
            <person name="Robin C."/>
            <person name="Rogers Y.H."/>
            <person name="Rohde C."/>
            <person name="Rozas J."/>
            <person name="Rubenfield M.J."/>
            <person name="Ruiz A."/>
            <person name="Russo S."/>
            <person name="Salzberg S.L."/>
            <person name="Sanchez-Gracia A."/>
            <person name="Saranga D.J."/>
            <person name="Sato H."/>
            <person name="Schaeffer S.W."/>
            <person name="Schatz M.C."/>
            <person name="Schlenke T."/>
            <person name="Schwartz R."/>
            <person name="Segarra C."/>
            <person name="Singh R.S."/>
            <person name="Sirot L."/>
            <person name="Sirota M."/>
            <person name="Sisneros N.B."/>
            <person name="Smith C.D."/>
            <person name="Smith T.F."/>
            <person name="Spieth J."/>
            <person name="Stage D.E."/>
            <person name="Stark A."/>
            <person name="Stephan W."/>
            <person name="Strausberg R.L."/>
            <person name="Strempel S."/>
            <person name="Sturgill D."/>
            <person name="Sutton G."/>
            <person name="Sutton G.G."/>
            <person name="Tao W."/>
            <person name="Teichmann S."/>
            <person name="Tobari Y.N."/>
            <person name="Tomimura Y."/>
            <person name="Tsolas J.M."/>
            <person name="Valente V.L."/>
            <person name="Venter E."/>
            <person name="Venter J.C."/>
            <person name="Vicario S."/>
            <person name="Vieira F.G."/>
            <person name="Vilella A.J."/>
            <person name="Villasante A."/>
            <person name="Walenz B."/>
            <person name="Wang J."/>
            <person name="Wasserman M."/>
            <person name="Watts T."/>
            <person name="Wilson D."/>
            <person name="Wilson R.K."/>
            <person name="Wing R.A."/>
            <person name="Wolfner M.F."/>
            <person name="Wong A."/>
            <person name="Wong G.K."/>
            <person name="Wu C.I."/>
            <person name="Wu G."/>
            <person name="Yamamoto D."/>
            <person name="Yang H.P."/>
            <person name="Yang S.P."/>
            <person name="Yorke J.A."/>
            <person name="Yoshida K."/>
            <person name="Zdobnov E."/>
            <person name="Zhang P."/>
            <person name="Zhang Y."/>
            <person name="Zimin A.V."/>
            <person name="Baldwin J."/>
            <person name="Abdouelleil A."/>
            <person name="Abdulkadir J."/>
            <person name="Abebe A."/>
            <person name="Abera B."/>
            <person name="Abreu J."/>
            <person name="Acer S.C."/>
            <person name="Aftuck L."/>
            <person name="Alexander A."/>
            <person name="An P."/>
            <person name="Anderson E."/>
            <person name="Anderson S."/>
            <person name="Arachi H."/>
            <person name="Azer M."/>
            <person name="Bachantsang P."/>
            <person name="Barry A."/>
            <person name="Bayul T."/>
            <person name="Berlin A."/>
            <person name="Bessette D."/>
            <person name="Bloom T."/>
            <person name="Blye J."/>
            <person name="Boguslavskiy L."/>
            <person name="Bonnet C."/>
            <person name="Boukhgalter B."/>
            <person name="Bourzgui I."/>
            <person name="Brown A."/>
            <person name="Cahill P."/>
            <person name="Channer S."/>
            <person name="Cheshatsang Y."/>
            <person name="Chuda L."/>
            <person name="Citroen M."/>
            <person name="Collymore A."/>
            <person name="Cooke P."/>
            <person name="Costello M."/>
            <person name="D'Aco K."/>
            <person name="Daza R."/>
            <person name="De Haan G."/>
            <person name="DeGray S."/>
            <person name="DeMaso C."/>
            <person name="Dhargay N."/>
            <person name="Dooley K."/>
            <person name="Dooley E."/>
            <person name="Doricent M."/>
            <person name="Dorje P."/>
            <person name="Dorjee K."/>
            <person name="Dupes A."/>
            <person name="Elong R."/>
            <person name="Falk J."/>
            <person name="Farina A."/>
            <person name="Faro S."/>
            <person name="Ferguson D."/>
            <person name="Fisher S."/>
            <person name="Foley C.D."/>
            <person name="Franke A."/>
            <person name="Friedrich D."/>
            <person name="Gadbois L."/>
            <person name="Gearin G."/>
            <person name="Gearin C.R."/>
            <person name="Giannoukos G."/>
            <person name="Goode T."/>
            <person name="Graham J."/>
            <person name="Grandbois E."/>
            <person name="Grewal S."/>
            <person name="Gyaltsen K."/>
            <person name="Hafez N."/>
            <person name="Hagos B."/>
            <person name="Hall J."/>
            <person name="Henson C."/>
            <person name="Hollinger A."/>
            <person name="Honan T."/>
            <person name="Huard M.D."/>
            <person name="Hughes L."/>
            <person name="Hurhula B."/>
            <person name="Husby M.E."/>
            <person name="Kamat A."/>
            <person name="Kanga B."/>
            <person name="Kashin S."/>
            <person name="Khazanovich D."/>
            <person name="Kisner P."/>
            <person name="Lance K."/>
            <person name="Lara M."/>
            <person name="Lee W."/>
            <person name="Lennon N."/>
            <person name="Letendre F."/>
            <person name="LeVine R."/>
            <person name="Lipovsky A."/>
            <person name="Liu X."/>
            <person name="Liu J."/>
            <person name="Liu S."/>
            <person name="Lokyitsang T."/>
            <person name="Lokyitsang Y."/>
            <person name="Lubonja R."/>
            <person name="Lui A."/>
            <person name="MacDonald P."/>
            <person name="Magnisalis V."/>
            <person name="Maru K."/>
            <person name="Matthews C."/>
            <person name="McCusker W."/>
            <person name="McDonough S."/>
            <person name="Mehta T."/>
            <person name="Meldrim J."/>
            <person name="Meneus L."/>
            <person name="Mihai O."/>
            <person name="Mihalev A."/>
            <person name="Mihova T."/>
            <person name="Mittelman R."/>
            <person name="Mlenga V."/>
            <person name="Montmayeur A."/>
            <person name="Mulrain L."/>
            <person name="Navidi A."/>
            <person name="Naylor J."/>
            <person name="Negash T."/>
            <person name="Nguyen T."/>
            <person name="Nguyen N."/>
            <person name="Nicol R."/>
            <person name="Norbu C."/>
            <person name="Norbu N."/>
            <person name="Novod N."/>
            <person name="O'Neill B."/>
            <person name="Osman S."/>
            <person name="Markiewicz E."/>
            <person name="Oyono O.L."/>
            <person name="Patti C."/>
            <person name="Phunkhang P."/>
            <person name="Pierre F."/>
            <person name="Priest M."/>
            <person name="Raghuraman S."/>
            <person name="Rege F."/>
            <person name="Reyes R."/>
            <person name="Rise C."/>
            <person name="Rogov P."/>
            <person name="Ross K."/>
            <person name="Ryan E."/>
            <person name="Settipalli S."/>
            <person name="Shea T."/>
            <person name="Sherpa N."/>
            <person name="Shi L."/>
            <person name="Shih D."/>
            <person name="Sparrow T."/>
            <person name="Spaulding J."/>
            <person name="Stalker J."/>
            <person name="Stange-Thomann N."/>
            <person name="Stavropoulos S."/>
            <person name="Stone C."/>
            <person name="Strader C."/>
            <person name="Tesfaye S."/>
            <person name="Thomson T."/>
            <person name="Thoulutsang Y."/>
            <person name="Thoulutsang D."/>
            <person name="Topham K."/>
            <person name="Topping I."/>
            <person name="Tsamla T."/>
            <person name="Vassiliev H."/>
            <person name="Vo A."/>
            <person name="Wangchuk T."/>
            <person name="Wangdi T."/>
            <person name="Weiand M."/>
            <person name="Wilkinson J."/>
            <person name="Wilson A."/>
            <person name="Yadav S."/>
            <person name="Young G."/>
            <person name="Yu Q."/>
            <person name="Zembek L."/>
            <person name="Zhong D."/>
            <person name="Zimmer A."/>
            <person name="Zwirko Z."/>
            <person name="Jaffe D.B."/>
            <person name="Alvarez P."/>
            <person name="Brockman W."/>
            <person name="Butler J."/>
            <person name="Chin C."/>
            <person name="Gnerre S."/>
            <person name="Grabherr M."/>
            <person name="Kleber M."/>
            <person name="Mauceli E."/>
            <person name="MacCallum I."/>
        </authorList>
    </citation>
    <scope>NUCLEOTIDE SEQUENCE [LARGE SCALE GENOMIC DNA]</scope>
    <source>
        <strain evidence="10">white501</strain>
    </source>
</reference>
<evidence type="ECO:0000256" key="6">
    <source>
        <dbReference type="ARBA" id="ARBA00023136"/>
    </source>
</evidence>
<dbReference type="GO" id="GO:0002028">
    <property type="term" value="P:regulation of sodium ion transport"/>
    <property type="evidence" value="ECO:0007669"/>
    <property type="project" value="UniProtKB-UniRule"/>
</dbReference>
<feature type="compositionally biased region" description="Polar residues" evidence="8">
    <location>
        <begin position="660"/>
        <end position="671"/>
    </location>
</feature>
<name>B4QCL8_DROSI</name>
<sequence>MGSCSCTRRHFLLSICFLQVITIIERQVFDFLGYMWAPILVNFFHILFIIFGFYGAYHFRVKYIITYLIWNFLWIGWNTFLICFYLNVGQLNRDSDLLNLGTGSVSWFEANGYGCKPTYNMAADDTFRPQRPERVEGCLLDYPLVEITHSGVQCALALLGILGAILISCIFLDEDDRFDFMNGDAKSSQHTVVHPMYVSYTSIPTTSASATMQSNKHLQLQHQQPQQNSLKLYHHQQQQQPKLHHFNKNYQLSGSNNNTLNNNLHQRAPALLPPNTTNNRSASFQPQSHPSNNHVTQRTGGEGSNCSSLRRHRQHHSKAPVSPSPMSPQTTPSLSYASLQNSSPYLAGNSLSNSNYSIFQSPDSLQGSSHFARIHHKPKPPKSDYPVSGEFNPGMNISSPVRPLDRLSRSLEDDEDNFSLQKFAPGEHGVTYVPFQSPTPNSLFLGENNNAQPHLVFHSNSRSSPNNNAYPYDQNGLPSSLRMGSNSNARRPTHIPLPTVPMHNCQEVENDEDADGESEQDRDQMLTPPPPPVVRPHIHQRLGQAPYLDLSPEVAERYAIPSKLGPGLPIQVPLPVPHGSPMVRRSNRRPRPSNPVNFCDQIRATPPGYVVRAQSDDRLMEQVEADAAPHVNRRSGRGGRDQKSRPRSFCNSIVGVQGHYNPSYQHSTTHLNDVGHAPDEVYNNRPPSVRSSYSNFHGSRPLSTAYGNATGENVFAGLNGASASPPQAPCTPPLYQQHPMQLQQHQQQQYPPPPPMDPAPAYVSTMSFSKRTASRESIRSMAFLNNGPPAYNLNYHTPPDSETTM</sequence>
<keyword evidence="5 7" id="KW-1133">Transmembrane helix</keyword>
<dbReference type="InterPro" id="IPR008516">
    <property type="entry name" value="Na/K-Atpase_Interacting"/>
</dbReference>
<evidence type="ECO:0000313" key="10">
    <source>
        <dbReference type="Proteomes" id="UP000000304"/>
    </source>
</evidence>
<feature type="compositionally biased region" description="Basic residues" evidence="8">
    <location>
        <begin position="309"/>
        <end position="318"/>
    </location>
</feature>
<feature type="compositionally biased region" description="Polar residues" evidence="8">
    <location>
        <begin position="685"/>
        <end position="694"/>
    </location>
</feature>
<feature type="region of interest" description="Disordered" evidence="8">
    <location>
        <begin position="738"/>
        <end position="762"/>
    </location>
</feature>
<evidence type="ECO:0000313" key="9">
    <source>
        <dbReference type="EMBL" id="EDX08634.1"/>
    </source>
</evidence>
<evidence type="ECO:0000256" key="1">
    <source>
        <dbReference type="ARBA" id="ARBA00004651"/>
    </source>
</evidence>
<keyword evidence="10" id="KW-1185">Reference proteome</keyword>
<comment type="similarity">
    <text evidence="2 7">Belongs to the NKAIN family.</text>
</comment>
<feature type="transmembrane region" description="Helical" evidence="7">
    <location>
        <begin position="64"/>
        <end position="88"/>
    </location>
</feature>
<organism evidence="9 10">
    <name type="scientific">Drosophila simulans</name>
    <name type="common">Fruit fly</name>
    <dbReference type="NCBI Taxonomy" id="7240"/>
    <lineage>
        <taxon>Eukaryota</taxon>
        <taxon>Metazoa</taxon>
        <taxon>Ecdysozoa</taxon>
        <taxon>Arthropoda</taxon>
        <taxon>Hexapoda</taxon>
        <taxon>Insecta</taxon>
        <taxon>Pterygota</taxon>
        <taxon>Neoptera</taxon>
        <taxon>Endopterygota</taxon>
        <taxon>Diptera</taxon>
        <taxon>Brachycera</taxon>
        <taxon>Muscomorpha</taxon>
        <taxon>Ephydroidea</taxon>
        <taxon>Drosophilidae</taxon>
        <taxon>Drosophila</taxon>
        <taxon>Sophophora</taxon>
    </lineage>
</organism>
<comment type="subcellular location">
    <subcellularLocation>
        <location evidence="1 7">Cell membrane</location>
        <topology evidence="1 7">Multi-pass membrane protein</topology>
    </subcellularLocation>
</comment>
<protein>
    <recommendedName>
        <fullName evidence="7">Sodium/potassium-transporting ATPase subunit beta-1-interacting protein</fullName>
        <shortName evidence="7">Na(+)/K(+)-transporting ATPase subunit beta-1-interacting protein</shortName>
    </recommendedName>
</protein>
<feature type="compositionally biased region" description="Acidic residues" evidence="8">
    <location>
        <begin position="509"/>
        <end position="518"/>
    </location>
</feature>
<dbReference type="Proteomes" id="UP000000304">
    <property type="component" value="Chromosome 2R"/>
</dbReference>
<dbReference type="STRING" id="7240.B4QCL8"/>
<dbReference type="PANTHER" id="PTHR13084:SF6">
    <property type="entry name" value="SODIUM_POTASSIUM-TRANSPORTING ATPASE SUBUNIT BETA-1-INTERACTING PROTEIN"/>
    <property type="match status" value="1"/>
</dbReference>
<feature type="transmembrane region" description="Helical" evidence="7">
    <location>
        <begin position="150"/>
        <end position="172"/>
    </location>
</feature>
<keyword evidence="3 7" id="KW-1003">Cell membrane</keyword>
<evidence type="ECO:0000256" key="7">
    <source>
        <dbReference type="RuleBase" id="RU368041"/>
    </source>
</evidence>
<evidence type="ECO:0000256" key="2">
    <source>
        <dbReference type="ARBA" id="ARBA00006364"/>
    </source>
</evidence>
<dbReference type="EMBL" id="CM000362">
    <property type="protein sequence ID" value="EDX08634.1"/>
    <property type="molecule type" value="Genomic_DNA"/>
</dbReference>
<evidence type="ECO:0000256" key="8">
    <source>
        <dbReference type="SAM" id="MobiDB-lite"/>
    </source>
</evidence>
<feature type="compositionally biased region" description="Low complexity" evidence="8">
    <location>
        <begin position="738"/>
        <end position="749"/>
    </location>
</feature>
<feature type="region of interest" description="Disordered" evidence="8">
    <location>
        <begin position="563"/>
        <end position="602"/>
    </location>
</feature>
<feature type="transmembrane region" description="Helical" evidence="7">
    <location>
        <begin position="36"/>
        <end position="57"/>
    </location>
</feature>
<feature type="region of interest" description="Disordered" evidence="8">
    <location>
        <begin position="248"/>
        <end position="337"/>
    </location>
</feature>
<dbReference type="GO" id="GO:0005886">
    <property type="term" value="C:plasma membrane"/>
    <property type="evidence" value="ECO:0007669"/>
    <property type="project" value="UniProtKB-SubCell"/>
</dbReference>
<dbReference type="Pfam" id="PF05640">
    <property type="entry name" value="NKAIN"/>
    <property type="match status" value="1"/>
</dbReference>
<keyword evidence="6 7" id="KW-0472">Membrane</keyword>
<dbReference type="PhylomeDB" id="B4QCL8"/>
<evidence type="ECO:0000256" key="3">
    <source>
        <dbReference type="ARBA" id="ARBA00022475"/>
    </source>
</evidence>
<feature type="region of interest" description="Disordered" evidence="8">
    <location>
        <begin position="509"/>
        <end position="531"/>
    </location>
</feature>
<accession>B4QCL8</accession>
<proteinExistence type="inferred from homology"/>
<dbReference type="PANTHER" id="PTHR13084">
    <property type="entry name" value="T-CELL LYMPHOMA BREAKPOINT-ASSOCIATED TARGET 1-RELATED"/>
    <property type="match status" value="1"/>
</dbReference>
<keyword evidence="4 7" id="KW-0812">Transmembrane</keyword>
<gene>
    <name evidence="9" type="primary">Dsim\GD11907</name>
    <name evidence="9" type="ORF">Dsim_GD11907</name>
</gene>
<dbReference type="AlphaFoldDB" id="B4QCL8"/>
<evidence type="ECO:0000256" key="5">
    <source>
        <dbReference type="ARBA" id="ARBA00022989"/>
    </source>
</evidence>
<dbReference type="OMA" id="VARPHIH"/>